<reference evidence="6 7" key="1">
    <citation type="journal article" date="2018" name="Mol. Biol. Evol.">
        <title>Analysis of the draft genome of the red seaweed Gracilariopsis chorda provides insights into genome size evolution in Rhodophyta.</title>
        <authorList>
            <person name="Lee J."/>
            <person name="Yang E.C."/>
            <person name="Graf L."/>
            <person name="Yang J.H."/>
            <person name="Qiu H."/>
            <person name="Zel Zion U."/>
            <person name="Chan C.X."/>
            <person name="Stephens T.G."/>
            <person name="Weber A.P.M."/>
            <person name="Boo G.H."/>
            <person name="Boo S.M."/>
            <person name="Kim K.M."/>
            <person name="Shin Y."/>
            <person name="Jung M."/>
            <person name="Lee S.J."/>
            <person name="Yim H.S."/>
            <person name="Lee J.H."/>
            <person name="Bhattacharya D."/>
            <person name="Yoon H.S."/>
        </authorList>
    </citation>
    <scope>NUCLEOTIDE SEQUENCE [LARGE SCALE GENOMIC DNA]</scope>
    <source>
        <strain evidence="6 7">SKKU-2015</strain>
        <tissue evidence="6">Whole body</tissue>
    </source>
</reference>
<feature type="region of interest" description="Disordered" evidence="4">
    <location>
        <begin position="44"/>
        <end position="81"/>
    </location>
</feature>
<evidence type="ECO:0000313" key="6">
    <source>
        <dbReference type="EMBL" id="PXF43361.1"/>
    </source>
</evidence>
<dbReference type="Gene3D" id="3.100.10.10">
    <property type="match status" value="1"/>
</dbReference>
<comment type="similarity">
    <text evidence="1">Belongs to the universal ribosomal protein uL15 family.</text>
</comment>
<evidence type="ECO:0000256" key="3">
    <source>
        <dbReference type="ARBA" id="ARBA00023274"/>
    </source>
</evidence>
<dbReference type="InterPro" id="IPR021131">
    <property type="entry name" value="Ribosomal_uL15/eL18"/>
</dbReference>
<evidence type="ECO:0000259" key="5">
    <source>
        <dbReference type="Pfam" id="PF00828"/>
    </source>
</evidence>
<dbReference type="GO" id="GO:0003735">
    <property type="term" value="F:structural constituent of ribosome"/>
    <property type="evidence" value="ECO:0007669"/>
    <property type="project" value="InterPro"/>
</dbReference>
<dbReference type="OrthoDB" id="361383at2759"/>
<sequence length="267" mass="30265">MQQYSARFNIIKALIFRRDYFRSANEPRIKDLTKHLRPSALSLSDIQDNPGARKKEVRLGRGRGSGCGKTSGRGQKGQRARNSVRLGFEGGQTPLQKRFPKVRTYDPFAKDIIDVTLGRIQRFVDTGRLDANAEIGLKQLVDSGCVRRIKDGLRLVEGGPGSCSSLRVRVTECSPVAAERVVEKGGQVCLAWYNKLGIRATVKPFKWTDQGLPLPRFARPPPKVEHRYPDRDDDGVPIRILKHRKDIEVMTNEWPRPVHQREAKARY</sequence>
<dbReference type="InterPro" id="IPR005749">
    <property type="entry name" value="Ribosomal_uL15_bac-type"/>
</dbReference>
<feature type="domain" description="Large ribosomal subunit protein uL15/eL18" evidence="5">
    <location>
        <begin position="115"/>
        <end position="188"/>
    </location>
</feature>
<comment type="caution">
    <text evidence="6">The sequence shown here is derived from an EMBL/GenBank/DDBJ whole genome shotgun (WGS) entry which is preliminary data.</text>
</comment>
<name>A0A2V3IMQ0_9FLOR</name>
<dbReference type="STRING" id="448386.A0A2V3IMQ0"/>
<protein>
    <submittedName>
        <fullName evidence="6">50S ribosomal protein L15</fullName>
    </submittedName>
</protein>
<dbReference type="InterPro" id="IPR036227">
    <property type="entry name" value="Ribosomal_uL15/eL18_sf"/>
</dbReference>
<organism evidence="6 7">
    <name type="scientific">Gracilariopsis chorda</name>
    <dbReference type="NCBI Taxonomy" id="448386"/>
    <lineage>
        <taxon>Eukaryota</taxon>
        <taxon>Rhodophyta</taxon>
        <taxon>Florideophyceae</taxon>
        <taxon>Rhodymeniophycidae</taxon>
        <taxon>Gracilariales</taxon>
        <taxon>Gracilariaceae</taxon>
        <taxon>Gracilariopsis</taxon>
    </lineage>
</organism>
<keyword evidence="7" id="KW-1185">Reference proteome</keyword>
<dbReference type="HAMAP" id="MF_01341">
    <property type="entry name" value="Ribosomal_uL15"/>
    <property type="match status" value="1"/>
</dbReference>
<keyword evidence="2 6" id="KW-0689">Ribosomal protein</keyword>
<proteinExistence type="inferred from homology"/>
<evidence type="ECO:0000256" key="2">
    <source>
        <dbReference type="ARBA" id="ARBA00022980"/>
    </source>
</evidence>
<dbReference type="NCBIfam" id="TIGR01071">
    <property type="entry name" value="rplO_bact"/>
    <property type="match status" value="1"/>
</dbReference>
<dbReference type="InterPro" id="IPR030878">
    <property type="entry name" value="Ribosomal_uL15"/>
</dbReference>
<dbReference type="PANTHER" id="PTHR12934">
    <property type="entry name" value="50S RIBOSOMAL PROTEIN L15"/>
    <property type="match status" value="1"/>
</dbReference>
<evidence type="ECO:0000256" key="4">
    <source>
        <dbReference type="SAM" id="MobiDB-lite"/>
    </source>
</evidence>
<evidence type="ECO:0000256" key="1">
    <source>
        <dbReference type="ARBA" id="ARBA00007320"/>
    </source>
</evidence>
<dbReference type="Proteomes" id="UP000247409">
    <property type="component" value="Unassembled WGS sequence"/>
</dbReference>
<dbReference type="GO" id="GO:0015934">
    <property type="term" value="C:large ribosomal subunit"/>
    <property type="evidence" value="ECO:0007669"/>
    <property type="project" value="InterPro"/>
</dbReference>
<dbReference type="GO" id="GO:0006412">
    <property type="term" value="P:translation"/>
    <property type="evidence" value="ECO:0007669"/>
    <property type="project" value="InterPro"/>
</dbReference>
<accession>A0A2V3IMQ0</accession>
<dbReference type="PANTHER" id="PTHR12934:SF11">
    <property type="entry name" value="LARGE RIBOSOMAL SUBUNIT PROTEIN UL15M"/>
    <property type="match status" value="1"/>
</dbReference>
<feature type="compositionally biased region" description="Gly residues" evidence="4">
    <location>
        <begin position="62"/>
        <end position="75"/>
    </location>
</feature>
<dbReference type="EMBL" id="NBIV01000128">
    <property type="protein sequence ID" value="PXF43361.1"/>
    <property type="molecule type" value="Genomic_DNA"/>
</dbReference>
<evidence type="ECO:0000313" key="7">
    <source>
        <dbReference type="Proteomes" id="UP000247409"/>
    </source>
</evidence>
<dbReference type="Pfam" id="PF00828">
    <property type="entry name" value="Ribosomal_L27A"/>
    <property type="match status" value="1"/>
</dbReference>
<keyword evidence="3" id="KW-0687">Ribonucleoprotein</keyword>
<dbReference type="AlphaFoldDB" id="A0A2V3IMQ0"/>
<gene>
    <name evidence="6" type="ORF">BWQ96_06924</name>
</gene>
<dbReference type="SUPFAM" id="SSF52080">
    <property type="entry name" value="Ribosomal proteins L15p and L18e"/>
    <property type="match status" value="1"/>
</dbReference>